<dbReference type="PANTHER" id="PTHR30619">
    <property type="entry name" value="DNA INTERNALIZATION/COMPETENCE PROTEIN COMEC/REC2"/>
    <property type="match status" value="1"/>
</dbReference>
<feature type="transmembrane region" description="Helical" evidence="6">
    <location>
        <begin position="271"/>
        <end position="294"/>
    </location>
</feature>
<evidence type="ECO:0000256" key="5">
    <source>
        <dbReference type="ARBA" id="ARBA00023136"/>
    </source>
</evidence>
<organism evidence="8 9">
    <name type="scientific">Aquella oligotrophica</name>
    <dbReference type="NCBI Taxonomy" id="2067065"/>
    <lineage>
        <taxon>Bacteria</taxon>
        <taxon>Pseudomonadati</taxon>
        <taxon>Pseudomonadota</taxon>
        <taxon>Betaproteobacteria</taxon>
        <taxon>Neisseriales</taxon>
        <taxon>Neisseriaceae</taxon>
        <taxon>Aquella</taxon>
    </lineage>
</organism>
<feature type="transmembrane region" description="Helical" evidence="6">
    <location>
        <begin position="45"/>
        <end position="65"/>
    </location>
</feature>
<dbReference type="RefSeq" id="WP_102951426.1">
    <property type="nucleotide sequence ID" value="NZ_CP024847.1"/>
</dbReference>
<evidence type="ECO:0000256" key="4">
    <source>
        <dbReference type="ARBA" id="ARBA00022989"/>
    </source>
</evidence>
<accession>A0A2I7N6R7</accession>
<dbReference type="PANTHER" id="PTHR30619:SF1">
    <property type="entry name" value="RECOMBINATION PROTEIN 2"/>
    <property type="match status" value="1"/>
</dbReference>
<keyword evidence="3 6" id="KW-0812">Transmembrane</keyword>
<evidence type="ECO:0000259" key="7">
    <source>
        <dbReference type="Pfam" id="PF03772"/>
    </source>
</evidence>
<feature type="transmembrane region" description="Helical" evidence="6">
    <location>
        <begin position="426"/>
        <end position="443"/>
    </location>
</feature>
<dbReference type="InterPro" id="IPR004477">
    <property type="entry name" value="ComEC_N"/>
</dbReference>
<keyword evidence="4 6" id="KW-1133">Transmembrane helix</keyword>
<comment type="subcellular location">
    <subcellularLocation>
        <location evidence="1">Cell membrane</location>
        <topology evidence="1">Multi-pass membrane protein</topology>
    </subcellularLocation>
</comment>
<evidence type="ECO:0000256" key="2">
    <source>
        <dbReference type="ARBA" id="ARBA00022475"/>
    </source>
</evidence>
<feature type="transmembrane region" description="Helical" evidence="6">
    <location>
        <begin position="400"/>
        <end position="420"/>
    </location>
</feature>
<dbReference type="EMBL" id="CP024847">
    <property type="protein sequence ID" value="AUR52130.1"/>
    <property type="molecule type" value="Genomic_DNA"/>
</dbReference>
<feature type="transmembrane region" description="Helical" evidence="6">
    <location>
        <begin position="455"/>
        <end position="471"/>
    </location>
</feature>
<feature type="transmembrane region" description="Helical" evidence="6">
    <location>
        <begin position="328"/>
        <end position="356"/>
    </location>
</feature>
<keyword evidence="2" id="KW-1003">Cell membrane</keyword>
<dbReference type="Pfam" id="PF03772">
    <property type="entry name" value="Competence"/>
    <property type="match status" value="1"/>
</dbReference>
<evidence type="ECO:0000256" key="6">
    <source>
        <dbReference type="SAM" id="Phobius"/>
    </source>
</evidence>
<evidence type="ECO:0000256" key="3">
    <source>
        <dbReference type="ARBA" id="ARBA00022692"/>
    </source>
</evidence>
<keyword evidence="9" id="KW-1185">Reference proteome</keyword>
<dbReference type="GO" id="GO:0005886">
    <property type="term" value="C:plasma membrane"/>
    <property type="evidence" value="ECO:0007669"/>
    <property type="project" value="UniProtKB-SubCell"/>
</dbReference>
<dbReference type="Proteomes" id="UP000236655">
    <property type="component" value="Chromosome"/>
</dbReference>
<reference evidence="9" key="1">
    <citation type="submission" date="2017-11" db="EMBL/GenBank/DDBJ databases">
        <authorList>
            <person name="Chan K.G."/>
            <person name="Lee L.S."/>
        </authorList>
    </citation>
    <scope>NUCLEOTIDE SEQUENCE [LARGE SCALE GENOMIC DNA]</scope>
    <source>
        <strain evidence="9">DSM 100970</strain>
    </source>
</reference>
<dbReference type="OrthoDB" id="9761531at2"/>
<feature type="domain" description="ComEC/Rec2-related protein" evidence="7">
    <location>
        <begin position="213"/>
        <end position="471"/>
    </location>
</feature>
<dbReference type="AlphaFoldDB" id="A0A2I7N6R7"/>
<gene>
    <name evidence="8" type="ORF">CUN60_07385</name>
</gene>
<sequence length="700" mass="78657">MFNYLALAAGIFSALFYPLISSKSLAFFILLPSITIYVFIAKQKLILSNILILKCILLILAGYSYSSLRLIHSQEELIRESIPSILLSGYLASIPVNDIKGLHAEFKITDGTFSSNKIILYFPESSNLIAGNMYLIKANLKPLDITSNIHANDYRQYLINNHISGFGYLQEILVNQGSDYSPWSQLTKIRYSTVNYLRNASQDSKYSGLMIALISGYQNLIPTSQWQLFRNTGIIHLVSISGLHITLVATIVIFLVNYILRRLPMKFTIPLQIIAIWFGLVAAFCYSIFAGFSIPTQRTFYLLLISAVLLSSRRHTPLLHKLTIAGTLVLLIDPFAGLSSSFWLSFGLVATIFMLSTAYQKSMNKVKFWFTLQFAITLVSFPISLYLFKTYSLVSIIANLWAVPLIGTVLTPLLLVTALFHITPGIALMAKALIWIMIPIEYLGKIPPYLQISPSLPTILICYLGIILFFIPKSLPYKNITGLILFCSLFMTASDKIELGRIKYIDFSSSLASISLIQTNTANILIDIPYNEDEQSQLKAINNSLLPYLQTEYISHINYFITTTSSSTIESGVINLLANNQITLDKTRPEKDAIIDGLAVNFTSSDKSFALIIKDSLENYYYFGNGINPIENNGKWKTVTLIAYPWRNPEWIYNSHIDTLIISSPSIYKNKITRITDNLNLDAKKIHDTGKNGSFSFISH</sequence>
<dbReference type="NCBIfam" id="TIGR00360">
    <property type="entry name" value="ComEC_N-term"/>
    <property type="match status" value="1"/>
</dbReference>
<proteinExistence type="predicted"/>
<feature type="transmembrane region" description="Helical" evidence="6">
    <location>
        <begin position="368"/>
        <end position="388"/>
    </location>
</feature>
<protein>
    <recommendedName>
        <fullName evidence="7">ComEC/Rec2-related protein domain-containing protein</fullName>
    </recommendedName>
</protein>
<evidence type="ECO:0000313" key="8">
    <source>
        <dbReference type="EMBL" id="AUR52130.1"/>
    </source>
</evidence>
<dbReference type="InterPro" id="IPR052159">
    <property type="entry name" value="Competence_DNA_uptake"/>
</dbReference>
<evidence type="ECO:0000256" key="1">
    <source>
        <dbReference type="ARBA" id="ARBA00004651"/>
    </source>
</evidence>
<dbReference type="KEGG" id="nba:CUN60_07385"/>
<name>A0A2I7N6R7_9NEIS</name>
<keyword evidence="5 6" id="KW-0472">Membrane</keyword>
<feature type="transmembrane region" description="Helical" evidence="6">
    <location>
        <begin position="234"/>
        <end position="259"/>
    </location>
</feature>
<evidence type="ECO:0000313" key="9">
    <source>
        <dbReference type="Proteomes" id="UP000236655"/>
    </source>
</evidence>